<organism evidence="1 2">
    <name type="scientific">Ficus carica</name>
    <name type="common">Common fig</name>
    <dbReference type="NCBI Taxonomy" id="3494"/>
    <lineage>
        <taxon>Eukaryota</taxon>
        <taxon>Viridiplantae</taxon>
        <taxon>Streptophyta</taxon>
        <taxon>Embryophyta</taxon>
        <taxon>Tracheophyta</taxon>
        <taxon>Spermatophyta</taxon>
        <taxon>Magnoliopsida</taxon>
        <taxon>eudicotyledons</taxon>
        <taxon>Gunneridae</taxon>
        <taxon>Pentapetalae</taxon>
        <taxon>rosids</taxon>
        <taxon>fabids</taxon>
        <taxon>Rosales</taxon>
        <taxon>Moraceae</taxon>
        <taxon>Ficeae</taxon>
        <taxon>Ficus</taxon>
    </lineage>
</organism>
<protein>
    <submittedName>
        <fullName evidence="1">Uncharacterized protein</fullName>
    </submittedName>
</protein>
<dbReference type="AlphaFoldDB" id="A0AA88A8S0"/>
<dbReference type="Proteomes" id="UP001187192">
    <property type="component" value="Unassembled WGS sequence"/>
</dbReference>
<comment type="caution">
    <text evidence="1">The sequence shown here is derived from an EMBL/GenBank/DDBJ whole genome shotgun (WGS) entry which is preliminary data.</text>
</comment>
<gene>
    <name evidence="1" type="ORF">TIFTF001_016369</name>
</gene>
<sequence length="84" mass="9337">MIGCLGGQVNYLLTKQVFAYITMLTSSSLHHHAYIIMLTSPRQLLAHQGTKITGHACVRAKENLFNLSLLCFLVLQATQCNQSM</sequence>
<accession>A0AA88A8S0</accession>
<evidence type="ECO:0000313" key="2">
    <source>
        <dbReference type="Proteomes" id="UP001187192"/>
    </source>
</evidence>
<keyword evidence="2" id="KW-1185">Reference proteome</keyword>
<dbReference type="EMBL" id="BTGU01000025">
    <property type="protein sequence ID" value="GMN47190.1"/>
    <property type="molecule type" value="Genomic_DNA"/>
</dbReference>
<proteinExistence type="predicted"/>
<name>A0AA88A8S0_FICCA</name>
<reference evidence="1" key="1">
    <citation type="submission" date="2023-07" db="EMBL/GenBank/DDBJ databases">
        <title>draft genome sequence of fig (Ficus carica).</title>
        <authorList>
            <person name="Takahashi T."/>
            <person name="Nishimura K."/>
        </authorList>
    </citation>
    <scope>NUCLEOTIDE SEQUENCE</scope>
</reference>
<evidence type="ECO:0000313" key="1">
    <source>
        <dbReference type="EMBL" id="GMN47190.1"/>
    </source>
</evidence>